<protein>
    <submittedName>
        <fullName evidence="1">Uncharacterized protein</fullName>
    </submittedName>
</protein>
<evidence type="ECO:0000313" key="2">
    <source>
        <dbReference type="Proteomes" id="UP001597295"/>
    </source>
</evidence>
<keyword evidence="2" id="KW-1185">Reference proteome</keyword>
<name>A0ABW5DTD9_9PROT</name>
<dbReference type="EMBL" id="JBHUIP010000004">
    <property type="protein sequence ID" value="MFD2262540.1"/>
    <property type="molecule type" value="Genomic_DNA"/>
</dbReference>
<reference evidence="2" key="1">
    <citation type="journal article" date="2019" name="Int. J. Syst. Evol. Microbiol.">
        <title>The Global Catalogue of Microorganisms (GCM) 10K type strain sequencing project: providing services to taxonomists for standard genome sequencing and annotation.</title>
        <authorList>
            <consortium name="The Broad Institute Genomics Platform"/>
            <consortium name="The Broad Institute Genome Sequencing Center for Infectious Disease"/>
            <person name="Wu L."/>
            <person name="Ma J."/>
        </authorList>
    </citation>
    <scope>NUCLEOTIDE SEQUENCE [LARGE SCALE GENOMIC DNA]</scope>
    <source>
        <strain evidence="2">CGMCC 1.19062</strain>
    </source>
</reference>
<sequence>MTAPSVSTLMAVAFAVARNARPELTTRWITASYWVSSHLSNSLLLVATQKLGEVDTLLRAMEDEAAAGLRQGKNPMVLDLGPHYQLMLSEFWIGSAYEILRTIKKSLVGDTQFETLYRNLELIRVPLEKHRLRGDWGLGKTLPNPLPLTKIPDEESSRNGVSGEVLYDVQDERRGYIMPVALSETGSAEWQVIDLEMKRSFWLRRSSLADEFLTLCEAGRAGGKSGD</sequence>
<dbReference type="Proteomes" id="UP001597295">
    <property type="component" value="Unassembled WGS sequence"/>
</dbReference>
<organism evidence="1 2">
    <name type="scientific">Lacibacterium aquatile</name>
    <dbReference type="NCBI Taxonomy" id="1168082"/>
    <lineage>
        <taxon>Bacteria</taxon>
        <taxon>Pseudomonadati</taxon>
        <taxon>Pseudomonadota</taxon>
        <taxon>Alphaproteobacteria</taxon>
        <taxon>Rhodospirillales</taxon>
        <taxon>Rhodospirillaceae</taxon>
    </lineage>
</organism>
<gene>
    <name evidence="1" type="ORF">ACFSM5_06545</name>
</gene>
<proteinExistence type="predicted"/>
<comment type="caution">
    <text evidence="1">The sequence shown here is derived from an EMBL/GenBank/DDBJ whole genome shotgun (WGS) entry which is preliminary data.</text>
</comment>
<accession>A0ABW5DTD9</accession>
<dbReference type="RefSeq" id="WP_379875500.1">
    <property type="nucleotide sequence ID" value="NZ_JBHUIP010000004.1"/>
</dbReference>
<evidence type="ECO:0000313" key="1">
    <source>
        <dbReference type="EMBL" id="MFD2262540.1"/>
    </source>
</evidence>